<evidence type="ECO:0000256" key="1">
    <source>
        <dbReference type="ARBA" id="ARBA00004604"/>
    </source>
</evidence>
<gene>
    <name evidence="7" type="primary">RPF2</name>
    <name evidence="7" type="ORF">ATY40_BA7503512</name>
</gene>
<dbReference type="GO" id="GO:0000463">
    <property type="term" value="P:maturation of LSU-rRNA from tricistronic rRNA transcript (SSU-rRNA, 5.8S rRNA, LSU-rRNA)"/>
    <property type="evidence" value="ECO:0007669"/>
    <property type="project" value="TreeGrafter"/>
</dbReference>
<organism evidence="7 8">
    <name type="scientific">Komagataella pastoris</name>
    <name type="common">Yeast</name>
    <name type="synonym">Pichia pastoris</name>
    <dbReference type="NCBI Taxonomy" id="4922"/>
    <lineage>
        <taxon>Eukaryota</taxon>
        <taxon>Fungi</taxon>
        <taxon>Dikarya</taxon>
        <taxon>Ascomycota</taxon>
        <taxon>Saccharomycotina</taxon>
        <taxon>Pichiomycetes</taxon>
        <taxon>Pichiales</taxon>
        <taxon>Pichiaceae</taxon>
        <taxon>Komagataella</taxon>
    </lineage>
</organism>
<dbReference type="PANTHER" id="PTHR12728">
    <property type="entry name" value="BRIX DOMAIN CONTAINING PROTEIN"/>
    <property type="match status" value="1"/>
</dbReference>
<keyword evidence="3 4" id="KW-0539">Nucleus</keyword>
<keyword evidence="8" id="KW-1185">Reference proteome</keyword>
<evidence type="ECO:0000256" key="2">
    <source>
        <dbReference type="ARBA" id="ARBA00010782"/>
    </source>
</evidence>
<dbReference type="SMART" id="SM00879">
    <property type="entry name" value="Brix"/>
    <property type="match status" value="1"/>
</dbReference>
<dbReference type="GO" id="GO:0019843">
    <property type="term" value="F:rRNA binding"/>
    <property type="evidence" value="ECO:0007669"/>
    <property type="project" value="UniProtKB-UniRule"/>
</dbReference>
<name>A0A1B2JFB4_PICPA</name>
<comment type="similarity">
    <text evidence="2 4">Belongs to the RPF2 family.</text>
</comment>
<accession>A0A1B2JFB4</accession>
<comment type="subcellular location">
    <subcellularLocation>
        <location evidence="1 4">Nucleus</location>
        <location evidence="1 4">Nucleolus</location>
    </subcellularLocation>
</comment>
<feature type="compositionally biased region" description="Acidic residues" evidence="5">
    <location>
        <begin position="301"/>
        <end position="310"/>
    </location>
</feature>
<dbReference type="Proteomes" id="UP000094565">
    <property type="component" value="Chromosome 3"/>
</dbReference>
<dbReference type="GO" id="GO:0000027">
    <property type="term" value="P:ribosomal large subunit assembly"/>
    <property type="evidence" value="ECO:0007669"/>
    <property type="project" value="InterPro"/>
</dbReference>
<dbReference type="InterPro" id="IPR039770">
    <property type="entry name" value="Rpf2"/>
</dbReference>
<reference evidence="7 8" key="1">
    <citation type="submission" date="2016-02" db="EMBL/GenBank/DDBJ databases">
        <title>Comparative genomic and transcriptomic foundation for Pichia pastoris.</title>
        <authorList>
            <person name="Love K.R."/>
            <person name="Shah K.A."/>
            <person name="Whittaker C.A."/>
            <person name="Wu J."/>
            <person name="Bartlett M.C."/>
            <person name="Ma D."/>
            <person name="Leeson R.L."/>
            <person name="Priest M."/>
            <person name="Young S.K."/>
            <person name="Love J.C."/>
        </authorList>
    </citation>
    <scope>NUCLEOTIDE SEQUENCE [LARGE SCALE GENOMIC DNA]</scope>
    <source>
        <strain evidence="7 8">ATCC 28485</strain>
    </source>
</reference>
<evidence type="ECO:0000256" key="4">
    <source>
        <dbReference type="RuleBase" id="RU367086"/>
    </source>
</evidence>
<proteinExistence type="inferred from homology"/>
<dbReference type="PROSITE" id="PS50833">
    <property type="entry name" value="BRIX"/>
    <property type="match status" value="1"/>
</dbReference>
<dbReference type="PANTHER" id="PTHR12728:SF0">
    <property type="entry name" value="RIBOSOME PRODUCTION FACTOR 2 HOMOLOG"/>
    <property type="match status" value="1"/>
</dbReference>
<dbReference type="EMBL" id="CP014586">
    <property type="protein sequence ID" value="ANZ76535.1"/>
    <property type="molecule type" value="Genomic_DNA"/>
</dbReference>
<dbReference type="GO" id="GO:0005730">
    <property type="term" value="C:nucleolus"/>
    <property type="evidence" value="ECO:0007669"/>
    <property type="project" value="UniProtKB-SubCell"/>
</dbReference>
<feature type="region of interest" description="Disordered" evidence="5">
    <location>
        <begin position="280"/>
        <end position="319"/>
    </location>
</feature>
<evidence type="ECO:0000256" key="5">
    <source>
        <dbReference type="SAM" id="MobiDB-lite"/>
    </source>
</evidence>
<sequence length="319" mass="36757">MIRNIKPKTARAKRELGKRDPKIVENVKNALFVPGKSSNKVLHDVVVDLSSLKKPNMKRFNKKNDILPFEDPSSLEFFSEKNDSSLLVLSSHNKKRPNTLTWIRTFNYKLYDMIELSILNNYKLLNEFKQSRVDVGMKPMFVFNGPIFDSHPVYQHLKSLFLDFYRGEETNLLDLKGLQHVISISAGEIDDVEESISKLPLVHFRVYRLKTYKSPEPKLPRVELDEVGPRLTFKVGRYQSADPEIEKEALTQPKQQQPKVKKNVQTDIVGDKVAQVHVGSQDLSKLQTRKMKGLKKRYDQVEVDNGDEDFGSNKKAKTD</sequence>
<dbReference type="Pfam" id="PF04427">
    <property type="entry name" value="Brix"/>
    <property type="match status" value="1"/>
</dbReference>
<evidence type="ECO:0000313" key="8">
    <source>
        <dbReference type="Proteomes" id="UP000094565"/>
    </source>
</evidence>
<evidence type="ECO:0000259" key="6">
    <source>
        <dbReference type="PROSITE" id="PS50833"/>
    </source>
</evidence>
<protein>
    <recommendedName>
        <fullName evidence="4">Ribosome production factor 2 homolog</fullName>
    </recommendedName>
    <alternativeName>
        <fullName evidence="4">Ribosome biogenesis protein RPF2 homolog</fullName>
    </alternativeName>
</protein>
<dbReference type="AlphaFoldDB" id="A0A1B2JFB4"/>
<evidence type="ECO:0000256" key="3">
    <source>
        <dbReference type="ARBA" id="ARBA00023242"/>
    </source>
</evidence>
<dbReference type="InterPro" id="IPR007109">
    <property type="entry name" value="Brix"/>
</dbReference>
<evidence type="ECO:0000313" key="7">
    <source>
        <dbReference type="EMBL" id="ANZ76535.1"/>
    </source>
</evidence>
<dbReference type="OrthoDB" id="407658at2759"/>
<feature type="domain" description="Brix" evidence="6">
    <location>
        <begin position="28"/>
        <end position="244"/>
    </location>
</feature>